<dbReference type="EMBL" id="JAWJAV010000003">
    <property type="protein sequence ID" value="MDV2621120.1"/>
    <property type="molecule type" value="Genomic_DNA"/>
</dbReference>
<dbReference type="GO" id="GO:0005829">
    <property type="term" value="C:cytosol"/>
    <property type="evidence" value="ECO:0007669"/>
    <property type="project" value="TreeGrafter"/>
</dbReference>
<dbReference type="Gene3D" id="1.10.10.10">
    <property type="entry name" value="Winged helix-like DNA-binding domain superfamily/Winged helix DNA-binding domain"/>
    <property type="match status" value="1"/>
</dbReference>
<keyword evidence="4 8" id="KW-0238">DNA-binding</keyword>
<dbReference type="Pfam" id="PF00486">
    <property type="entry name" value="Trans_reg_C"/>
    <property type="match status" value="1"/>
</dbReference>
<comment type="caution">
    <text evidence="11">The sequence shown here is derived from an EMBL/GenBank/DDBJ whole genome shotgun (WGS) entry which is preliminary data.</text>
</comment>
<evidence type="ECO:0000256" key="5">
    <source>
        <dbReference type="ARBA" id="ARBA00023159"/>
    </source>
</evidence>
<dbReference type="InterPro" id="IPR011006">
    <property type="entry name" value="CheY-like_superfamily"/>
</dbReference>
<keyword evidence="5" id="KW-0010">Activator</keyword>
<dbReference type="GO" id="GO:0006355">
    <property type="term" value="P:regulation of DNA-templated transcription"/>
    <property type="evidence" value="ECO:0007669"/>
    <property type="project" value="InterPro"/>
</dbReference>
<keyword evidence="1 7" id="KW-0597">Phosphoprotein</keyword>
<dbReference type="RefSeq" id="WP_024862566.1">
    <property type="nucleotide sequence ID" value="NZ_CP018763.1"/>
</dbReference>
<evidence type="ECO:0000256" key="6">
    <source>
        <dbReference type="ARBA" id="ARBA00023163"/>
    </source>
</evidence>
<proteinExistence type="predicted"/>
<dbReference type="InterPro" id="IPR036388">
    <property type="entry name" value="WH-like_DNA-bd_sf"/>
</dbReference>
<sequence>MAMTILVVDDEPAIVTLLTYNLKQANYQVISVDNGVDAVKEVQRGKVDFVIMDLMLPQLDGVEATKQIRKFNEQIPIIMLTAKSSEVDKILGLELGADDYLTKPFSPQELISRIKAILRRTNRVVDLKEIVPELPATGITIDFKRLTVQKNGQPVALTPNEFRLLKFLFQNSNQVLSRDQILEQVWGYEYGGQTRIVDMHISHLRDKLEDDPKHPRLIKTIRGFGYEFFTKEGH</sequence>
<dbReference type="GO" id="GO:0032993">
    <property type="term" value="C:protein-DNA complex"/>
    <property type="evidence" value="ECO:0007669"/>
    <property type="project" value="TreeGrafter"/>
</dbReference>
<evidence type="ECO:0000259" key="10">
    <source>
        <dbReference type="PROSITE" id="PS51755"/>
    </source>
</evidence>
<dbReference type="PANTHER" id="PTHR48111:SF73">
    <property type="entry name" value="ALKALINE PHOSPHATASE SYNTHESIS TRANSCRIPTIONAL REGULATORY PROTEIN PHOP"/>
    <property type="match status" value="1"/>
</dbReference>
<feature type="DNA-binding region" description="OmpR/PhoB-type" evidence="8">
    <location>
        <begin position="129"/>
        <end position="230"/>
    </location>
</feature>
<evidence type="ECO:0000256" key="8">
    <source>
        <dbReference type="PROSITE-ProRule" id="PRU01091"/>
    </source>
</evidence>
<dbReference type="GO" id="GO:0000156">
    <property type="term" value="F:phosphorelay response regulator activity"/>
    <property type="evidence" value="ECO:0007669"/>
    <property type="project" value="TreeGrafter"/>
</dbReference>
<feature type="modified residue" description="4-aspartylphosphate" evidence="7">
    <location>
        <position position="53"/>
    </location>
</feature>
<keyword evidence="2" id="KW-0902">Two-component regulatory system</keyword>
<dbReference type="FunFam" id="3.40.50.2300:FF:000001">
    <property type="entry name" value="DNA-binding response regulator PhoB"/>
    <property type="match status" value="1"/>
</dbReference>
<evidence type="ECO:0000313" key="11">
    <source>
        <dbReference type="EMBL" id="MDV2621120.1"/>
    </source>
</evidence>
<name>A0AAP3X8I1_PEDAC</name>
<dbReference type="PANTHER" id="PTHR48111">
    <property type="entry name" value="REGULATOR OF RPOS"/>
    <property type="match status" value="1"/>
</dbReference>
<evidence type="ECO:0000256" key="1">
    <source>
        <dbReference type="ARBA" id="ARBA00022553"/>
    </source>
</evidence>
<evidence type="ECO:0000256" key="4">
    <source>
        <dbReference type="ARBA" id="ARBA00023125"/>
    </source>
</evidence>
<dbReference type="Proteomes" id="UP001280897">
    <property type="component" value="Unassembled WGS sequence"/>
</dbReference>
<dbReference type="PROSITE" id="PS50110">
    <property type="entry name" value="RESPONSE_REGULATORY"/>
    <property type="match status" value="1"/>
</dbReference>
<keyword evidence="3" id="KW-0805">Transcription regulation</keyword>
<dbReference type="CDD" id="cd00383">
    <property type="entry name" value="trans_reg_C"/>
    <property type="match status" value="1"/>
</dbReference>
<dbReference type="InterPro" id="IPR001867">
    <property type="entry name" value="OmpR/PhoB-type_DNA-bd"/>
</dbReference>
<dbReference type="Pfam" id="PF00072">
    <property type="entry name" value="Response_reg"/>
    <property type="match status" value="1"/>
</dbReference>
<dbReference type="AlphaFoldDB" id="A0AAP3X8I1"/>
<evidence type="ECO:0000259" key="9">
    <source>
        <dbReference type="PROSITE" id="PS50110"/>
    </source>
</evidence>
<dbReference type="FunFam" id="1.10.10.10:FF:000018">
    <property type="entry name" value="DNA-binding response regulator ResD"/>
    <property type="match status" value="1"/>
</dbReference>
<evidence type="ECO:0000256" key="3">
    <source>
        <dbReference type="ARBA" id="ARBA00023015"/>
    </source>
</evidence>
<reference evidence="11" key="2">
    <citation type="submission" date="2023-10" db="EMBL/GenBank/DDBJ databases">
        <authorList>
            <person name="Khurajog B."/>
        </authorList>
    </citation>
    <scope>NUCLEOTIDE SEQUENCE</scope>
    <source>
        <strain evidence="11">BF9</strain>
    </source>
</reference>
<evidence type="ECO:0000256" key="2">
    <source>
        <dbReference type="ARBA" id="ARBA00023012"/>
    </source>
</evidence>
<accession>A0AAP3X8I1</accession>
<dbReference type="PROSITE" id="PS51755">
    <property type="entry name" value="OMPR_PHOB"/>
    <property type="match status" value="1"/>
</dbReference>
<organism evidence="11 12">
    <name type="scientific">Pediococcus acidilactici</name>
    <dbReference type="NCBI Taxonomy" id="1254"/>
    <lineage>
        <taxon>Bacteria</taxon>
        <taxon>Bacillati</taxon>
        <taxon>Bacillota</taxon>
        <taxon>Bacilli</taxon>
        <taxon>Lactobacillales</taxon>
        <taxon>Lactobacillaceae</taxon>
        <taxon>Pediococcus</taxon>
        <taxon>Pediococcus acidilactici group</taxon>
    </lineage>
</organism>
<keyword evidence="6" id="KW-0804">Transcription</keyword>
<feature type="domain" description="Response regulatory" evidence="9">
    <location>
        <begin position="4"/>
        <end position="118"/>
    </location>
</feature>
<feature type="domain" description="OmpR/PhoB-type" evidence="10">
    <location>
        <begin position="129"/>
        <end position="230"/>
    </location>
</feature>
<protein>
    <submittedName>
        <fullName evidence="11">Response regulator transcription factor</fullName>
    </submittedName>
</protein>
<reference evidence="11" key="1">
    <citation type="journal article" date="2023" name="PeerJ">
        <title>Selection and evaluation of lactic acid bacteria from chicken feces in Thailand as potential probiotics.</title>
        <authorList>
            <person name="Khurajog B."/>
            <person name="Disastra Y."/>
            <person name="Lawwyne L.D."/>
            <person name="Sirichokchatchawan W."/>
            <person name="Niyomtham W."/>
            <person name="Yindee J."/>
            <person name="Hampson D.J."/>
            <person name="Prapasarakul N."/>
        </authorList>
    </citation>
    <scope>NUCLEOTIDE SEQUENCE</scope>
    <source>
        <strain evidence="11">BF9</strain>
    </source>
</reference>
<gene>
    <name evidence="11" type="ORF">R0G89_05170</name>
</gene>
<dbReference type="SMART" id="SM00448">
    <property type="entry name" value="REC"/>
    <property type="match status" value="1"/>
</dbReference>
<evidence type="ECO:0000256" key="7">
    <source>
        <dbReference type="PROSITE-ProRule" id="PRU00169"/>
    </source>
</evidence>
<dbReference type="InterPro" id="IPR039420">
    <property type="entry name" value="WalR-like"/>
</dbReference>
<dbReference type="InterPro" id="IPR001789">
    <property type="entry name" value="Sig_transdc_resp-reg_receiver"/>
</dbReference>
<dbReference type="SMART" id="SM00862">
    <property type="entry name" value="Trans_reg_C"/>
    <property type="match status" value="1"/>
</dbReference>
<evidence type="ECO:0000313" key="12">
    <source>
        <dbReference type="Proteomes" id="UP001280897"/>
    </source>
</evidence>
<dbReference type="SUPFAM" id="SSF46894">
    <property type="entry name" value="C-terminal effector domain of the bipartite response regulators"/>
    <property type="match status" value="1"/>
</dbReference>
<dbReference type="Gene3D" id="3.40.50.2300">
    <property type="match status" value="1"/>
</dbReference>
<dbReference type="Gene3D" id="6.10.250.690">
    <property type="match status" value="1"/>
</dbReference>
<dbReference type="GeneID" id="57365277"/>
<dbReference type="InterPro" id="IPR016032">
    <property type="entry name" value="Sig_transdc_resp-reg_C-effctor"/>
</dbReference>
<dbReference type="SUPFAM" id="SSF52172">
    <property type="entry name" value="CheY-like"/>
    <property type="match status" value="1"/>
</dbReference>
<dbReference type="GO" id="GO:0000976">
    <property type="term" value="F:transcription cis-regulatory region binding"/>
    <property type="evidence" value="ECO:0007669"/>
    <property type="project" value="TreeGrafter"/>
</dbReference>